<organism evidence="1 2">
    <name type="scientific">Sphingomonas chungangi</name>
    <dbReference type="NCBI Taxonomy" id="2683589"/>
    <lineage>
        <taxon>Bacteria</taxon>
        <taxon>Pseudomonadati</taxon>
        <taxon>Pseudomonadota</taxon>
        <taxon>Alphaproteobacteria</taxon>
        <taxon>Sphingomonadales</taxon>
        <taxon>Sphingomonadaceae</taxon>
        <taxon>Sphingomonas</taxon>
    </lineage>
</organism>
<protein>
    <submittedName>
        <fullName evidence="1">Uncharacterized protein</fullName>
    </submittedName>
</protein>
<name>A0A838L344_9SPHN</name>
<reference evidence="1 2" key="1">
    <citation type="submission" date="2020-07" db="EMBL/GenBank/DDBJ databases">
        <authorList>
            <person name="Sun Q."/>
        </authorList>
    </citation>
    <scope>NUCLEOTIDE SEQUENCE [LARGE SCALE GENOMIC DNA]</scope>
    <source>
        <strain evidence="1 2">CGMCC 1.13654</strain>
    </source>
</reference>
<keyword evidence="2" id="KW-1185">Reference proteome</keyword>
<sequence>MTDTTDRTHRLLADILRRANGGSDPALIKLAVGRSILPADAEEIGDRRQRLHVTADSSGRLIAALGIATHFKMLWSHDLAFCLAPSGLIFLQSFQTPLIYAWVEDGQFLLDRGSPLPTVTQRLQAMATFDADFVNLLAEMA</sequence>
<dbReference type="RefSeq" id="WP_160363701.1">
    <property type="nucleotide sequence ID" value="NZ_JACEIB010000003.1"/>
</dbReference>
<comment type="caution">
    <text evidence="1">The sequence shown here is derived from an EMBL/GenBank/DDBJ whole genome shotgun (WGS) entry which is preliminary data.</text>
</comment>
<dbReference type="AlphaFoldDB" id="A0A838L344"/>
<evidence type="ECO:0000313" key="2">
    <source>
        <dbReference type="Proteomes" id="UP000570166"/>
    </source>
</evidence>
<gene>
    <name evidence="1" type="ORF">HZF05_07340</name>
</gene>
<dbReference type="EMBL" id="JACEIB010000003">
    <property type="protein sequence ID" value="MBA2933913.1"/>
    <property type="molecule type" value="Genomic_DNA"/>
</dbReference>
<evidence type="ECO:0000313" key="1">
    <source>
        <dbReference type="EMBL" id="MBA2933913.1"/>
    </source>
</evidence>
<proteinExistence type="predicted"/>
<dbReference type="Proteomes" id="UP000570166">
    <property type="component" value="Unassembled WGS sequence"/>
</dbReference>
<accession>A0A838L344</accession>